<dbReference type="NCBIfam" id="TIGR00722">
    <property type="entry name" value="ttdA_fumA_fumB"/>
    <property type="match status" value="1"/>
</dbReference>
<dbReference type="InterPro" id="IPR004646">
    <property type="entry name" value="Fe-S_hydro-lyase_TtdA-typ_cat"/>
</dbReference>
<dbReference type="InterPro" id="IPR036660">
    <property type="entry name" value="Fe-S_hydroAse_TtdB_cat_sf"/>
</dbReference>
<evidence type="ECO:0000256" key="10">
    <source>
        <dbReference type="PIRNR" id="PIRNR001394"/>
    </source>
</evidence>
<evidence type="ECO:0000256" key="3">
    <source>
        <dbReference type="ARBA" id="ARBA00008876"/>
    </source>
</evidence>
<dbReference type="InterPro" id="IPR004647">
    <property type="entry name" value="Fe-S_hydro-lyase_TtdB-typ_cat"/>
</dbReference>
<dbReference type="OrthoDB" id="9798978at2"/>
<protein>
    <recommendedName>
        <fullName evidence="10">Fumarate hydratase class I</fullName>
        <ecNumber evidence="10">4.2.1.2</ecNumber>
    </recommendedName>
</protein>
<dbReference type="EMBL" id="WJBU01000007">
    <property type="protein sequence ID" value="MRD47332.1"/>
    <property type="molecule type" value="Genomic_DNA"/>
</dbReference>
<dbReference type="InterPro" id="IPR011167">
    <property type="entry name" value="Fe_dep_fumarate_hydratase"/>
</dbReference>
<feature type="domain" description="Fe-S hydro-lyase tartrate dehydratase beta-type catalytic" evidence="12">
    <location>
        <begin position="294"/>
        <end position="495"/>
    </location>
</feature>
<accession>A0A844B237</accession>
<dbReference type="GO" id="GO:0004333">
    <property type="term" value="F:fumarate hydratase activity"/>
    <property type="evidence" value="ECO:0007669"/>
    <property type="project" value="UniProtKB-UniRule"/>
</dbReference>
<dbReference type="GO" id="GO:0051539">
    <property type="term" value="F:4 iron, 4 sulfur cluster binding"/>
    <property type="evidence" value="ECO:0007669"/>
    <property type="project" value="UniProtKB-UniRule"/>
</dbReference>
<evidence type="ECO:0000256" key="9">
    <source>
        <dbReference type="ARBA" id="ARBA00023239"/>
    </source>
</evidence>
<sequence>MSTTIKYSDLVESIAASLQYISYYHPADFIAHLARAYEKEQSPAAKDAIAQILTNSKMSAMGHRPICQDTGIVNVFLKVGMDVRFEGFSGSLEDAINEGVRRGYNHPDNTLRASIVADPQFARKNTQDNTPCVVSMQIVPGDKLDITVAAKGGGSENKSKLVMLNPSDSVVDWVLKTVPTMGAGWCPPGMLGIGIGGTAEKAMAMAKESLMEDIDMYELQAKASSGAVLSKVEELRLELYEKVNALGIGAQGLGGLTTVLDIKINMFPTHAAGKPVAMIPNCAATRHAHFVMDGSGPVYLEAPSLDLWPKVQWMPDTQKSRRVNLDTLTKEEIATWKAGETLLLNGKMLTGRDAAHKRIQDMLAKGEQLPVDFTNRVIYYVGPVDPVREEVVGPAGPTTATRMDKFTDMMLAKTGLIGMIGKSERGPEAIEAIRHHKAAYLMAVGGAAYLVSKAIKTAKVLGFADLGMEAIYEFDVVDMPVTVAVDSGGTSVHNTGPAEWQKKIATGQFKGIAVAAA</sequence>
<dbReference type="GO" id="GO:0046872">
    <property type="term" value="F:metal ion binding"/>
    <property type="evidence" value="ECO:0007669"/>
    <property type="project" value="UniProtKB-UniRule"/>
</dbReference>
<evidence type="ECO:0000256" key="5">
    <source>
        <dbReference type="ARBA" id="ARBA00022485"/>
    </source>
</evidence>
<gene>
    <name evidence="13" type="ORF">GHT07_08570</name>
</gene>
<comment type="caution">
    <text evidence="13">The sequence shown here is derived from an EMBL/GenBank/DDBJ whole genome shotgun (WGS) entry which is preliminary data.</text>
</comment>
<evidence type="ECO:0000256" key="1">
    <source>
        <dbReference type="ARBA" id="ARBA00000929"/>
    </source>
</evidence>
<dbReference type="PANTHER" id="PTHR43351:SF2">
    <property type="entry name" value="L(+)-TARTRATE DEHYDRATASE SUBUNIT BETA-RELATED"/>
    <property type="match status" value="1"/>
</dbReference>
<feature type="domain" description="Fe-S hydro-lyase tartrate dehydratase alpha-type catalytic" evidence="11">
    <location>
        <begin position="12"/>
        <end position="290"/>
    </location>
</feature>
<evidence type="ECO:0000256" key="8">
    <source>
        <dbReference type="ARBA" id="ARBA00023014"/>
    </source>
</evidence>
<proteinExistence type="inferred from homology"/>
<dbReference type="EC" id="4.2.1.2" evidence="10"/>
<evidence type="ECO:0000256" key="7">
    <source>
        <dbReference type="ARBA" id="ARBA00023004"/>
    </source>
</evidence>
<comment type="catalytic activity">
    <reaction evidence="1 10">
        <text>(S)-malate = fumarate + H2O</text>
        <dbReference type="Rhea" id="RHEA:12460"/>
        <dbReference type="ChEBI" id="CHEBI:15377"/>
        <dbReference type="ChEBI" id="CHEBI:15589"/>
        <dbReference type="ChEBI" id="CHEBI:29806"/>
        <dbReference type="EC" id="4.2.1.2"/>
    </reaction>
</comment>
<evidence type="ECO:0000259" key="11">
    <source>
        <dbReference type="Pfam" id="PF05681"/>
    </source>
</evidence>
<dbReference type="RefSeq" id="WP_153584668.1">
    <property type="nucleotide sequence ID" value="NZ_WJBU01000007.1"/>
</dbReference>
<evidence type="ECO:0000256" key="6">
    <source>
        <dbReference type="ARBA" id="ARBA00022723"/>
    </source>
</evidence>
<keyword evidence="6 10" id="KW-0479">Metal-binding</keyword>
<dbReference type="Pfam" id="PF05683">
    <property type="entry name" value="Fumerase_C"/>
    <property type="match status" value="1"/>
</dbReference>
<dbReference type="AlphaFoldDB" id="A0A844B237"/>
<evidence type="ECO:0000256" key="2">
    <source>
        <dbReference type="ARBA" id="ARBA00001966"/>
    </source>
</evidence>
<keyword evidence="7 10" id="KW-0408">Iron</keyword>
<evidence type="ECO:0000313" key="14">
    <source>
        <dbReference type="Proteomes" id="UP000487350"/>
    </source>
</evidence>
<dbReference type="Proteomes" id="UP000487350">
    <property type="component" value="Unassembled WGS sequence"/>
</dbReference>
<keyword evidence="5 10" id="KW-0004">4Fe-4S</keyword>
<dbReference type="Gene3D" id="3.20.130.10">
    <property type="entry name" value="Fe-S hydro-lyase, tartrate dehydratase beta-type, catalytic domain"/>
    <property type="match status" value="1"/>
</dbReference>
<comment type="cofactor">
    <cofactor evidence="2 10">
        <name>[4Fe-4S] cluster</name>
        <dbReference type="ChEBI" id="CHEBI:49883"/>
    </cofactor>
</comment>
<evidence type="ECO:0000259" key="12">
    <source>
        <dbReference type="Pfam" id="PF05683"/>
    </source>
</evidence>
<comment type="function">
    <text evidence="10">Catalyzes the reversible hydration of fumarate to (S)-malate.</text>
</comment>
<evidence type="ECO:0000256" key="4">
    <source>
        <dbReference type="ARBA" id="ARBA00011738"/>
    </source>
</evidence>
<name>A0A844B237_9BURK</name>
<keyword evidence="8 10" id="KW-0411">Iron-sulfur</keyword>
<dbReference type="GO" id="GO:0006091">
    <property type="term" value="P:generation of precursor metabolites and energy"/>
    <property type="evidence" value="ECO:0007669"/>
    <property type="project" value="InterPro"/>
</dbReference>
<keyword evidence="9 10" id="KW-0456">Lyase</keyword>
<comment type="subunit">
    <text evidence="4 10">Homodimer.</text>
</comment>
<comment type="similarity">
    <text evidence="3 10">Belongs to the class-I fumarase family.</text>
</comment>
<keyword evidence="14" id="KW-1185">Reference proteome</keyword>
<reference evidence="13 14" key="1">
    <citation type="submission" date="2019-11" db="EMBL/GenBank/DDBJ databases">
        <title>Caenimonas koreensis gen. nov., sp. nov., isolated from activated sludge.</title>
        <authorList>
            <person name="Seung H.R."/>
        </authorList>
    </citation>
    <scope>NUCLEOTIDE SEQUENCE [LARGE SCALE GENOMIC DNA]</scope>
    <source>
        <strain evidence="13 14">EMB320</strain>
    </source>
</reference>
<dbReference type="Pfam" id="PF05681">
    <property type="entry name" value="Fumerase"/>
    <property type="match status" value="1"/>
</dbReference>
<dbReference type="PIRSF" id="PIRSF001394">
    <property type="entry name" value="Fe_dep_fumar_hy"/>
    <property type="match status" value="1"/>
</dbReference>
<dbReference type="SUPFAM" id="SSF117457">
    <property type="entry name" value="FumA C-terminal domain-like"/>
    <property type="match status" value="1"/>
</dbReference>
<organism evidence="13 14">
    <name type="scientific">Caenimonas koreensis DSM 17982</name>
    <dbReference type="NCBI Taxonomy" id="1121255"/>
    <lineage>
        <taxon>Bacteria</taxon>
        <taxon>Pseudomonadati</taxon>
        <taxon>Pseudomonadota</taxon>
        <taxon>Betaproteobacteria</taxon>
        <taxon>Burkholderiales</taxon>
        <taxon>Comamonadaceae</taxon>
        <taxon>Caenimonas</taxon>
    </lineage>
</organism>
<dbReference type="PANTHER" id="PTHR43351">
    <property type="entry name" value="L(+)-TARTRATE DEHYDRATASE SUBUNIT BETA"/>
    <property type="match status" value="1"/>
</dbReference>
<evidence type="ECO:0000313" key="13">
    <source>
        <dbReference type="EMBL" id="MRD47332.1"/>
    </source>
</evidence>
<dbReference type="NCBIfam" id="TIGR00723">
    <property type="entry name" value="ttdB_fumA_fumB"/>
    <property type="match status" value="1"/>
</dbReference>